<protein>
    <submittedName>
        <fullName evidence="1">Cell division protein FtsB (FtsB) (PDB:4IFF)</fullName>
    </submittedName>
</protein>
<sequence length="109" mass="12660">MQFLHFVKKAIKATIPPVFFLSLTGFFLWNTMDGAHGLKSYYVQQKLLVEAQQAQQDAISEQQAWARRVVGLKEGRLDKDLLDERTRVMLSFSQENEIVIPYKANDHLY</sequence>
<evidence type="ECO:0000313" key="1">
    <source>
        <dbReference type="EMBL" id="CAI3924576.1"/>
    </source>
</evidence>
<dbReference type="RefSeq" id="WP_282023048.1">
    <property type="nucleotide sequence ID" value="NZ_CAMXCH010000001.1"/>
</dbReference>
<reference evidence="1" key="1">
    <citation type="submission" date="2022-10" db="EMBL/GenBank/DDBJ databases">
        <authorList>
            <person name="Botero Cardona J."/>
        </authorList>
    </citation>
    <scope>NUCLEOTIDE SEQUENCE</scope>
    <source>
        <strain evidence="1">R-83534</strain>
    </source>
</reference>
<comment type="caution">
    <text evidence="1">The sequence shown here is derived from an EMBL/GenBank/DDBJ whole genome shotgun (WGS) entry which is preliminary data.</text>
</comment>
<evidence type="ECO:0000313" key="2">
    <source>
        <dbReference type="Proteomes" id="UP001154272"/>
    </source>
</evidence>
<dbReference type="Proteomes" id="UP001154272">
    <property type="component" value="Unassembled WGS sequence"/>
</dbReference>
<keyword evidence="1" id="KW-0132">Cell division</keyword>
<keyword evidence="1" id="KW-0131">Cell cycle</keyword>
<proteinExistence type="predicted"/>
<keyword evidence="2" id="KW-1185">Reference proteome</keyword>
<organism evidence="1 2">
    <name type="scientific">Commensalibacter papalotli</name>
    <name type="common">ex Botero et al. 2024</name>
    <dbReference type="NCBI Taxonomy" id="2972766"/>
    <lineage>
        <taxon>Bacteria</taxon>
        <taxon>Pseudomonadati</taxon>
        <taxon>Pseudomonadota</taxon>
        <taxon>Alphaproteobacteria</taxon>
        <taxon>Acetobacterales</taxon>
        <taxon>Acetobacteraceae</taxon>
    </lineage>
</organism>
<gene>
    <name evidence="1" type="ORF">R83534S58_LOCUS150</name>
</gene>
<dbReference type="GO" id="GO:0051301">
    <property type="term" value="P:cell division"/>
    <property type="evidence" value="ECO:0007669"/>
    <property type="project" value="UniProtKB-KW"/>
</dbReference>
<dbReference type="EMBL" id="CAMXCH010000001">
    <property type="protein sequence ID" value="CAI3924576.1"/>
    <property type="molecule type" value="Genomic_DNA"/>
</dbReference>
<name>A0ABM9HIR1_9PROT</name>
<accession>A0ABM9HIR1</accession>
<dbReference type="InterPro" id="IPR007060">
    <property type="entry name" value="FtsL/DivIC"/>
</dbReference>
<dbReference type="Pfam" id="PF04977">
    <property type="entry name" value="DivIC"/>
    <property type="match status" value="1"/>
</dbReference>